<protein>
    <submittedName>
        <fullName evidence="1">Uncharacterized protein</fullName>
    </submittedName>
</protein>
<name>A0A2A8BSJ2_9BACI</name>
<evidence type="ECO:0000313" key="1">
    <source>
        <dbReference type="EMBL" id="PEM57630.1"/>
    </source>
</evidence>
<reference evidence="1 2" key="1">
    <citation type="submission" date="2017-09" db="EMBL/GenBank/DDBJ databases">
        <title>Large-scale bioinformatics analysis of Bacillus genomes uncovers conserved roles of natural products in bacterial physiology.</title>
        <authorList>
            <consortium name="Agbiome Team Llc"/>
            <person name="Bleich R.M."/>
            <person name="Grubbs K.J."/>
            <person name="Santa Maria K.C."/>
            <person name="Allen S.E."/>
            <person name="Farag S."/>
            <person name="Shank E.A."/>
            <person name="Bowers A."/>
        </authorList>
    </citation>
    <scope>NUCLEOTIDE SEQUENCE [LARGE SCALE GENOMIC DNA]</scope>
    <source>
        <strain evidence="1 2">AFS010764</strain>
    </source>
</reference>
<dbReference type="AlphaFoldDB" id="A0A2A8BSJ2"/>
<accession>A0A2A8BSJ2</accession>
<dbReference type="RefSeq" id="WP_098102086.1">
    <property type="nucleotide sequence ID" value="NZ_NUDL01000020.1"/>
</dbReference>
<dbReference type="EMBL" id="NUDL01000020">
    <property type="protein sequence ID" value="PEM57630.1"/>
    <property type="molecule type" value="Genomic_DNA"/>
</dbReference>
<sequence length="89" mass="10995">MRQIKVELEKDWTRAPKRDMDFWAKEEKEWKNSMKKGKRYNWTRKKPEVTHCQDCEKEISVWDEYGQQYGVCSEYCYMHLVGMSWSDFI</sequence>
<dbReference type="Proteomes" id="UP000220621">
    <property type="component" value="Unassembled WGS sequence"/>
</dbReference>
<comment type="caution">
    <text evidence="1">The sequence shown here is derived from an EMBL/GenBank/DDBJ whole genome shotgun (WGS) entry which is preliminary data.</text>
</comment>
<proteinExistence type="predicted"/>
<gene>
    <name evidence="1" type="ORF">CN611_07405</name>
</gene>
<evidence type="ECO:0000313" key="2">
    <source>
        <dbReference type="Proteomes" id="UP000220621"/>
    </source>
</evidence>
<organism evidence="1 2">
    <name type="scientific">Bacillus wiedmannii</name>
    <dbReference type="NCBI Taxonomy" id="1890302"/>
    <lineage>
        <taxon>Bacteria</taxon>
        <taxon>Bacillati</taxon>
        <taxon>Bacillota</taxon>
        <taxon>Bacilli</taxon>
        <taxon>Bacillales</taxon>
        <taxon>Bacillaceae</taxon>
        <taxon>Bacillus</taxon>
        <taxon>Bacillus cereus group</taxon>
    </lineage>
</organism>